<dbReference type="Pfam" id="PF17179">
    <property type="entry name" value="Fer4_22"/>
    <property type="match status" value="1"/>
</dbReference>
<evidence type="ECO:0000259" key="1">
    <source>
        <dbReference type="PROSITE" id="PS51379"/>
    </source>
</evidence>
<dbReference type="PROSITE" id="PS00198">
    <property type="entry name" value="4FE4S_FER_1"/>
    <property type="match status" value="2"/>
</dbReference>
<sequence length="247" mass="27929">GIRPCDARALNMLDEIFKQDYEDTYYMKRRQNAVLVGLGCTNPYDSCFCTSLGGSPSDTAGVDVMFTDIGDEFFIEAVTEAGSTLLDKSQSLKPATAEDEARTKESQEAAYQKVIRKVDTRKMPERLLAAFDNQQYWQQIAAKCVSCGICTLLCPTCYCFDINDEVSGKSGARFRSLDSCSFCIYTKMPVENPREEKWQRVRNKVCHKYEFYPRLFDTIACTGCGRCIRMCPVNWDITQTLNSIPGQ</sequence>
<proteinExistence type="predicted"/>
<dbReference type="PROSITE" id="PS51379">
    <property type="entry name" value="4FE4S_FER_2"/>
    <property type="match status" value="2"/>
</dbReference>
<dbReference type="SUPFAM" id="SSF46548">
    <property type="entry name" value="alpha-helical ferredoxin"/>
    <property type="match status" value="1"/>
</dbReference>
<organism evidence="2">
    <name type="scientific">marine sediment metagenome</name>
    <dbReference type="NCBI Taxonomy" id="412755"/>
    <lineage>
        <taxon>unclassified sequences</taxon>
        <taxon>metagenomes</taxon>
        <taxon>ecological metagenomes</taxon>
    </lineage>
</organism>
<evidence type="ECO:0000313" key="2">
    <source>
        <dbReference type="EMBL" id="GAJ11587.1"/>
    </source>
</evidence>
<dbReference type="EMBL" id="BARW01029631">
    <property type="protein sequence ID" value="GAJ11587.1"/>
    <property type="molecule type" value="Genomic_DNA"/>
</dbReference>
<dbReference type="InterPro" id="IPR017900">
    <property type="entry name" value="4Fe4S_Fe_S_CS"/>
</dbReference>
<name>X1V6M3_9ZZZZ</name>
<feature type="domain" description="4Fe-4S ferredoxin-type" evidence="1">
    <location>
        <begin position="135"/>
        <end position="165"/>
    </location>
</feature>
<feature type="non-terminal residue" evidence="2">
    <location>
        <position position="1"/>
    </location>
</feature>
<dbReference type="PANTHER" id="PTHR40447">
    <property type="entry name" value="ANAEROBIC SULFITE REDUCTASE SUBUNIT A"/>
    <property type="match status" value="1"/>
</dbReference>
<dbReference type="AlphaFoldDB" id="X1V6M3"/>
<protein>
    <recommendedName>
        <fullName evidence="1">4Fe-4S ferredoxin-type domain-containing protein</fullName>
    </recommendedName>
</protein>
<accession>X1V6M3</accession>
<feature type="domain" description="4Fe-4S ferredoxin-type" evidence="1">
    <location>
        <begin position="211"/>
        <end position="240"/>
    </location>
</feature>
<comment type="caution">
    <text evidence="2">The sequence shown here is derived from an EMBL/GenBank/DDBJ whole genome shotgun (WGS) entry which is preliminary data.</text>
</comment>
<gene>
    <name evidence="2" type="ORF">S12H4_47567</name>
</gene>
<dbReference type="InterPro" id="IPR017896">
    <property type="entry name" value="4Fe4S_Fe-S-bd"/>
</dbReference>
<dbReference type="PANTHER" id="PTHR40447:SF1">
    <property type="entry name" value="ANAEROBIC SULFITE REDUCTASE SUBUNIT A"/>
    <property type="match status" value="1"/>
</dbReference>
<reference evidence="2" key="1">
    <citation type="journal article" date="2014" name="Front. Microbiol.">
        <title>High frequency of phylogenetically diverse reductive dehalogenase-homologous genes in deep subseafloor sedimentary metagenomes.</title>
        <authorList>
            <person name="Kawai M."/>
            <person name="Futagami T."/>
            <person name="Toyoda A."/>
            <person name="Takaki Y."/>
            <person name="Nishi S."/>
            <person name="Hori S."/>
            <person name="Arai W."/>
            <person name="Tsubouchi T."/>
            <person name="Morono Y."/>
            <person name="Uchiyama I."/>
            <person name="Ito T."/>
            <person name="Fujiyama A."/>
            <person name="Inagaki F."/>
            <person name="Takami H."/>
        </authorList>
    </citation>
    <scope>NUCLEOTIDE SEQUENCE</scope>
    <source>
        <strain evidence="2">Expedition CK06-06</strain>
    </source>
</reference>